<dbReference type="PANTHER" id="PTHR43581">
    <property type="entry name" value="ATP/GTP PHOSPHATASE"/>
    <property type="match status" value="1"/>
</dbReference>
<comment type="caution">
    <text evidence="2">The sequence shown here is derived from an EMBL/GenBank/DDBJ whole genome shotgun (WGS) entry which is preliminary data.</text>
</comment>
<dbReference type="SUPFAM" id="SSF52540">
    <property type="entry name" value="P-loop containing nucleoside triphosphate hydrolases"/>
    <property type="match status" value="1"/>
</dbReference>
<organism evidence="2 3">
    <name type="scientific">Fulvivirga marina</name>
    <dbReference type="NCBI Taxonomy" id="2494733"/>
    <lineage>
        <taxon>Bacteria</taxon>
        <taxon>Pseudomonadati</taxon>
        <taxon>Bacteroidota</taxon>
        <taxon>Cytophagia</taxon>
        <taxon>Cytophagales</taxon>
        <taxon>Fulvivirgaceae</taxon>
        <taxon>Fulvivirga</taxon>
    </lineage>
</organism>
<dbReference type="InterPro" id="IPR051396">
    <property type="entry name" value="Bact_Antivir_Def_Nuclease"/>
</dbReference>
<dbReference type="Pfam" id="PF13304">
    <property type="entry name" value="AAA_21"/>
    <property type="match status" value="1"/>
</dbReference>
<evidence type="ECO:0000313" key="3">
    <source>
        <dbReference type="Proteomes" id="UP000614216"/>
    </source>
</evidence>
<dbReference type="RefSeq" id="WP_202854241.1">
    <property type="nucleotide sequence ID" value="NZ_JAEUGD010000001.1"/>
</dbReference>
<dbReference type="Gene3D" id="3.40.50.300">
    <property type="entry name" value="P-loop containing nucleotide triphosphate hydrolases"/>
    <property type="match status" value="1"/>
</dbReference>
<accession>A0A937FUZ4</accession>
<dbReference type="AlphaFoldDB" id="A0A937FUZ4"/>
<dbReference type="InterPro" id="IPR027417">
    <property type="entry name" value="P-loop_NTPase"/>
</dbReference>
<dbReference type="PANTHER" id="PTHR43581:SF4">
    <property type="entry name" value="ATP_GTP PHOSPHATASE"/>
    <property type="match status" value="1"/>
</dbReference>
<keyword evidence="3" id="KW-1185">Reference proteome</keyword>
<dbReference type="GO" id="GO:0005524">
    <property type="term" value="F:ATP binding"/>
    <property type="evidence" value="ECO:0007669"/>
    <property type="project" value="InterPro"/>
</dbReference>
<evidence type="ECO:0000313" key="2">
    <source>
        <dbReference type="EMBL" id="MBL6444696.1"/>
    </source>
</evidence>
<feature type="domain" description="ATPase AAA-type core" evidence="1">
    <location>
        <begin position="338"/>
        <end position="416"/>
    </location>
</feature>
<dbReference type="GO" id="GO:0016887">
    <property type="term" value="F:ATP hydrolysis activity"/>
    <property type="evidence" value="ECO:0007669"/>
    <property type="project" value="InterPro"/>
</dbReference>
<reference evidence="2" key="1">
    <citation type="submission" date="2021-01" db="EMBL/GenBank/DDBJ databases">
        <title>Fulvivirga kasyanovii gen. nov., sp nov., a novel member of the phylum Bacteroidetes isolated from seawater in a mussel farm.</title>
        <authorList>
            <person name="Zhao L.-H."/>
            <person name="Wang Z.-J."/>
        </authorList>
    </citation>
    <scope>NUCLEOTIDE SEQUENCE</scope>
    <source>
        <strain evidence="2">29W222</strain>
    </source>
</reference>
<protein>
    <submittedName>
        <fullName evidence="2">AAA family ATPase</fullName>
    </submittedName>
</protein>
<sequence length="509" mass="57490">MTSYSINFHSTISRGKINAELANTCWLTQIKWNDYGFYTSFSLYFINNEKAIVDIGRVRIMHVDMGTEDGKENDALKLIPETFETLGENFCSLGNQNYYENLSLLPDYTKFKILSSLKDCAYNSSLFNRFYLAKVMQESLMRDADEQKIRILFPSIIKGDAVLTPFHFQFSLNKQNQKIDIKVEPHSTPPSNIHVLIGRNGVGKTRLISGIMDELTKIGNPISESGTLKFINTDASKSSEKFVNLVIVVFSAFDHFTPPPLNNNEPGSISAHYIGLKSPDGKAFKSPEHIAKEFKCSVDAISGSNAKQMLWQKTIEILNSDPIFRDLDFCSKNLSESSDKLKVFKVFDMLSSGHRIVLLTITRLVELVDEKTLVLIDEPENHLHPPLLSSFIRSLSDLLIRRNGVALVATHSPVVLQEVPGYCTTKIDRVGSIYNFNRPKIETYAENIDVLTREIFGLEVENSGFYKVIKERIEANSNYTYRDFLDEFNSNVGAEGRALAKSLIALRKS</sequence>
<dbReference type="InterPro" id="IPR003959">
    <property type="entry name" value="ATPase_AAA_core"/>
</dbReference>
<gene>
    <name evidence="2" type="ORF">JMN32_00140</name>
</gene>
<name>A0A937FUZ4_9BACT</name>
<proteinExistence type="predicted"/>
<dbReference type="Proteomes" id="UP000614216">
    <property type="component" value="Unassembled WGS sequence"/>
</dbReference>
<evidence type="ECO:0000259" key="1">
    <source>
        <dbReference type="Pfam" id="PF13304"/>
    </source>
</evidence>
<dbReference type="EMBL" id="JAEUGD010000001">
    <property type="protein sequence ID" value="MBL6444696.1"/>
    <property type="molecule type" value="Genomic_DNA"/>
</dbReference>